<dbReference type="InterPro" id="IPR041122">
    <property type="entry name" value="RecJ_OB"/>
</dbReference>
<evidence type="ECO:0000259" key="6">
    <source>
        <dbReference type="Pfam" id="PF01368"/>
    </source>
</evidence>
<gene>
    <name evidence="9" type="ORF">GCM10010964_31960</name>
</gene>
<sequence>MMDGLDAAAPVLGIARSVTGRRWVWRLGDARTGLGIAQSLGVAEVVGRLLAGRGVGVEDAALFLEPTLRALLPDPSTLADMDAAADRLARAVREGERVAVFGDYDVDGACAGALMVGFLRDLGCEVLPYVPDRLQEGYGPNAPAIAALCDAGATLIVCVDCGIAAVEALEAARGRAEVLVLDHHKAEGPLPRVLAAVNPNRLDCTSGLRHVCAATVAFLAAVATVRSLRRAGWFARMGEPRLLDLLDLVALATVCDVMPLTGLNRALVAQGLKVMARRERPGIAALLEVAGSRDAPTAHTLGFVLGPRINASGRIAEPDLGLRLLLCDDPVEARAMAERLDAVNRRRQEVEGAVLGAAFAEAERQAEAGSPVLLVCGEGWHPGVVGIVAGRVRERFNRPACVAGLAGGIAKGSGRSVPGVDLGAAVIAARQAGLLDTGGGHAMAAGFSFAAARREAVHAFLSERLAHAAALPAAADLLVEGALAVRAATPDLAREVERLAPFGAGNEEPVFAIARARVVRADRLGREGATVRAIIEGEGGGRLKTITFRAKDGPLAQLLLAGDRVPLHLCGHLRAERWNDEVTACLQVVDAAPAGAGGAA</sequence>
<dbReference type="Gene3D" id="3.10.310.30">
    <property type="match status" value="1"/>
</dbReference>
<evidence type="ECO:0000259" key="8">
    <source>
        <dbReference type="Pfam" id="PF17768"/>
    </source>
</evidence>
<feature type="domain" description="RecJ OB" evidence="8">
    <location>
        <begin position="480"/>
        <end position="590"/>
    </location>
</feature>
<name>A0A8J2ZDB2_9PROT</name>
<dbReference type="NCBIfam" id="TIGR00644">
    <property type="entry name" value="recJ"/>
    <property type="match status" value="1"/>
</dbReference>
<comment type="similarity">
    <text evidence="1">Belongs to the RecJ family.</text>
</comment>
<protein>
    <recommendedName>
        <fullName evidence="2">Single-stranded-DNA-specific exonuclease RecJ</fullName>
    </recommendedName>
</protein>
<accession>A0A8J2ZDB2</accession>
<dbReference type="Pfam" id="PF02272">
    <property type="entry name" value="DHHA1"/>
    <property type="match status" value="1"/>
</dbReference>
<dbReference type="InterPro" id="IPR038763">
    <property type="entry name" value="DHH_sf"/>
</dbReference>
<dbReference type="RefSeq" id="WP_188902003.1">
    <property type="nucleotide sequence ID" value="NZ_BMKS01000010.1"/>
</dbReference>
<dbReference type="EMBL" id="BMKS01000010">
    <property type="protein sequence ID" value="GGG42053.1"/>
    <property type="molecule type" value="Genomic_DNA"/>
</dbReference>
<evidence type="ECO:0000313" key="9">
    <source>
        <dbReference type="EMBL" id="GGG42053.1"/>
    </source>
</evidence>
<keyword evidence="5 9" id="KW-0269">Exonuclease</keyword>
<organism evidence="9 10">
    <name type="scientific">Caldovatus sediminis</name>
    <dbReference type="NCBI Taxonomy" id="2041189"/>
    <lineage>
        <taxon>Bacteria</taxon>
        <taxon>Pseudomonadati</taxon>
        <taxon>Pseudomonadota</taxon>
        <taxon>Alphaproteobacteria</taxon>
        <taxon>Acetobacterales</taxon>
        <taxon>Roseomonadaceae</taxon>
        <taxon>Caldovatus</taxon>
    </lineage>
</organism>
<dbReference type="InterPro" id="IPR003156">
    <property type="entry name" value="DHHA1_dom"/>
</dbReference>
<dbReference type="InterPro" id="IPR004610">
    <property type="entry name" value="RecJ"/>
</dbReference>
<keyword evidence="4" id="KW-0378">Hydrolase</keyword>
<evidence type="ECO:0000259" key="7">
    <source>
        <dbReference type="Pfam" id="PF02272"/>
    </source>
</evidence>
<feature type="domain" description="DHHA1" evidence="7">
    <location>
        <begin position="373"/>
        <end position="464"/>
    </location>
</feature>
<dbReference type="InterPro" id="IPR051673">
    <property type="entry name" value="SSDNA_exonuclease_RecJ"/>
</dbReference>
<dbReference type="GO" id="GO:0003676">
    <property type="term" value="F:nucleic acid binding"/>
    <property type="evidence" value="ECO:0007669"/>
    <property type="project" value="InterPro"/>
</dbReference>
<dbReference type="Pfam" id="PF17768">
    <property type="entry name" value="RecJ_OB"/>
    <property type="match status" value="1"/>
</dbReference>
<evidence type="ECO:0000256" key="5">
    <source>
        <dbReference type="ARBA" id="ARBA00022839"/>
    </source>
</evidence>
<evidence type="ECO:0000256" key="1">
    <source>
        <dbReference type="ARBA" id="ARBA00005915"/>
    </source>
</evidence>
<dbReference type="Pfam" id="PF01368">
    <property type="entry name" value="DHH"/>
    <property type="match status" value="1"/>
</dbReference>
<evidence type="ECO:0000256" key="2">
    <source>
        <dbReference type="ARBA" id="ARBA00019841"/>
    </source>
</evidence>
<dbReference type="PANTHER" id="PTHR30255:SF2">
    <property type="entry name" value="SINGLE-STRANDED-DNA-SPECIFIC EXONUCLEASE RECJ"/>
    <property type="match status" value="1"/>
</dbReference>
<evidence type="ECO:0000256" key="4">
    <source>
        <dbReference type="ARBA" id="ARBA00022801"/>
    </source>
</evidence>
<dbReference type="GO" id="GO:0006310">
    <property type="term" value="P:DNA recombination"/>
    <property type="evidence" value="ECO:0007669"/>
    <property type="project" value="InterPro"/>
</dbReference>
<dbReference type="GO" id="GO:0008409">
    <property type="term" value="F:5'-3' exonuclease activity"/>
    <property type="evidence" value="ECO:0007669"/>
    <property type="project" value="InterPro"/>
</dbReference>
<dbReference type="GO" id="GO:0006281">
    <property type="term" value="P:DNA repair"/>
    <property type="evidence" value="ECO:0007669"/>
    <property type="project" value="InterPro"/>
</dbReference>
<evidence type="ECO:0000313" key="10">
    <source>
        <dbReference type="Proteomes" id="UP000597507"/>
    </source>
</evidence>
<feature type="domain" description="DDH" evidence="6">
    <location>
        <begin position="97"/>
        <end position="252"/>
    </location>
</feature>
<dbReference type="InterPro" id="IPR001667">
    <property type="entry name" value="DDH_dom"/>
</dbReference>
<dbReference type="PANTHER" id="PTHR30255">
    <property type="entry name" value="SINGLE-STRANDED-DNA-SPECIFIC EXONUCLEASE RECJ"/>
    <property type="match status" value="1"/>
</dbReference>
<evidence type="ECO:0000256" key="3">
    <source>
        <dbReference type="ARBA" id="ARBA00022722"/>
    </source>
</evidence>
<keyword evidence="10" id="KW-1185">Reference proteome</keyword>
<dbReference type="SUPFAM" id="SSF64182">
    <property type="entry name" value="DHH phosphoesterases"/>
    <property type="match status" value="1"/>
</dbReference>
<dbReference type="Proteomes" id="UP000597507">
    <property type="component" value="Unassembled WGS sequence"/>
</dbReference>
<reference evidence="9 10" key="1">
    <citation type="journal article" date="2014" name="Int. J. Syst. Evol. Microbiol.">
        <title>Complete genome sequence of Corynebacterium casei LMG S-19264T (=DSM 44701T), isolated from a smear-ripened cheese.</title>
        <authorList>
            <consortium name="US DOE Joint Genome Institute (JGI-PGF)"/>
            <person name="Walter F."/>
            <person name="Albersmeier A."/>
            <person name="Kalinowski J."/>
            <person name="Ruckert C."/>
        </authorList>
    </citation>
    <scope>NUCLEOTIDE SEQUENCE [LARGE SCALE GENOMIC DNA]</scope>
    <source>
        <strain evidence="9 10">CGMCC 1.16330</strain>
    </source>
</reference>
<dbReference type="AlphaFoldDB" id="A0A8J2ZDB2"/>
<keyword evidence="3" id="KW-0540">Nuclease</keyword>
<proteinExistence type="inferred from homology"/>
<dbReference type="Gene3D" id="3.90.1640.30">
    <property type="match status" value="1"/>
</dbReference>
<comment type="caution">
    <text evidence="9">The sequence shown here is derived from an EMBL/GenBank/DDBJ whole genome shotgun (WGS) entry which is preliminary data.</text>
</comment>